<evidence type="ECO:0000313" key="2">
    <source>
        <dbReference type="EMBL" id="MBW6439083.1"/>
    </source>
</evidence>
<comment type="caution">
    <text evidence="2">The sequence shown here is derived from an EMBL/GenBank/DDBJ whole genome shotgun (WGS) entry which is preliminary data.</text>
</comment>
<feature type="transmembrane region" description="Helical" evidence="1">
    <location>
        <begin position="39"/>
        <end position="57"/>
    </location>
</feature>
<keyword evidence="1" id="KW-0472">Membrane</keyword>
<reference evidence="2 3" key="1">
    <citation type="journal article" date="2013" name="Antonie Van Leeuwenhoek">
        <title>Actinoplanes hulinensis sp. nov., a novel actinomycete isolated from soybean root (Glycine max (L.) Merr).</title>
        <authorList>
            <person name="Shen Y."/>
            <person name="Liu C."/>
            <person name="Wang X."/>
            <person name="Zhao J."/>
            <person name="Jia F."/>
            <person name="Zhang Y."/>
            <person name="Wang L."/>
            <person name="Yang D."/>
            <person name="Xiang W."/>
        </authorList>
    </citation>
    <scope>NUCLEOTIDE SEQUENCE [LARGE SCALE GENOMIC DNA]</scope>
    <source>
        <strain evidence="2 3">NEAU-M9</strain>
    </source>
</reference>
<keyword evidence="3" id="KW-1185">Reference proteome</keyword>
<keyword evidence="1" id="KW-1133">Transmembrane helix</keyword>
<keyword evidence="1" id="KW-0812">Transmembrane</keyword>
<dbReference type="EMBL" id="JAHXZI010000024">
    <property type="protein sequence ID" value="MBW6439083.1"/>
    <property type="molecule type" value="Genomic_DNA"/>
</dbReference>
<gene>
    <name evidence="2" type="ORF">KZ829_35675</name>
</gene>
<evidence type="ECO:0000256" key="1">
    <source>
        <dbReference type="SAM" id="Phobius"/>
    </source>
</evidence>
<dbReference type="RefSeq" id="WP_220148250.1">
    <property type="nucleotide sequence ID" value="NZ_JAHXZI010000024.1"/>
</dbReference>
<dbReference type="Proteomes" id="UP001519863">
    <property type="component" value="Unassembled WGS sequence"/>
</dbReference>
<proteinExistence type="predicted"/>
<accession>A0ABS7BDP9</accession>
<organism evidence="2 3">
    <name type="scientific">Actinoplanes hulinensis</name>
    <dbReference type="NCBI Taxonomy" id="1144547"/>
    <lineage>
        <taxon>Bacteria</taxon>
        <taxon>Bacillati</taxon>
        <taxon>Actinomycetota</taxon>
        <taxon>Actinomycetes</taxon>
        <taxon>Micromonosporales</taxon>
        <taxon>Micromonosporaceae</taxon>
        <taxon>Actinoplanes</taxon>
    </lineage>
</organism>
<protein>
    <submittedName>
        <fullName evidence="2">Uncharacterized protein</fullName>
    </submittedName>
</protein>
<sequence length="355" mass="36082">MTERISQLLNEAVAGVEPAASDPVGAVLRRGRSARRRSALMAAVVCAGLAISGVVVGPRLAGGPGVGVAAAEPEAPYVDGRTVVAGAVRLPIPDGWRAATSDQPCADTSRTILIRVHDNERCGTSAVEIFSTPVSSVGGAVTNFGSQVIEGGVVAPPALVTLQGGEPGWLERTSGREDAPHPASWLALPWSRVKFLFRLDSAAAGEFIASMRSAPVGAGTLAVPRTAAIADLVIADASGGVRPEDIGRIRAPETIARLLGLLRDQEDAVADAEACAGATQATAEITIKAVEGVPWGTEPSPVPGPSPAAGPRDTTVVVIALGGDCQEAVSSHGGRVRLSAETVAELKNVYGIGAR</sequence>
<name>A0ABS7BDP9_9ACTN</name>
<evidence type="ECO:0000313" key="3">
    <source>
        <dbReference type="Proteomes" id="UP001519863"/>
    </source>
</evidence>